<evidence type="ECO:0000256" key="1">
    <source>
        <dbReference type="SAM" id="Phobius"/>
    </source>
</evidence>
<keyword evidence="1" id="KW-0812">Transmembrane</keyword>
<reference evidence="2" key="1">
    <citation type="submission" date="2025-08" db="UniProtKB">
        <authorList>
            <consortium name="Ensembl"/>
        </authorList>
    </citation>
    <scope>IDENTIFICATION</scope>
</reference>
<evidence type="ECO:0008006" key="4">
    <source>
        <dbReference type="Google" id="ProtNLM"/>
    </source>
</evidence>
<evidence type="ECO:0000313" key="3">
    <source>
        <dbReference type="Proteomes" id="UP000694522"/>
    </source>
</evidence>
<dbReference type="GO" id="GO:0016020">
    <property type="term" value="C:membrane"/>
    <property type="evidence" value="ECO:0007669"/>
    <property type="project" value="UniProtKB-SubCell"/>
</dbReference>
<proteinExistence type="predicted"/>
<dbReference type="GO" id="GO:0005929">
    <property type="term" value="C:cilium"/>
    <property type="evidence" value="ECO:0007669"/>
    <property type="project" value="UniProtKB-SubCell"/>
</dbReference>
<protein>
    <recommendedName>
        <fullName evidence="4">Transmembrane protein 218</fullName>
    </recommendedName>
</protein>
<dbReference type="PANTHER" id="PTHR31622">
    <property type="entry name" value="TRANSMEMBRANE PROTEIN 218"/>
    <property type="match status" value="1"/>
</dbReference>
<dbReference type="AlphaFoldDB" id="A0A8B9GA00"/>
<dbReference type="Ensembl" id="ENSACOT00000022016.1">
    <property type="protein sequence ID" value="ENSACOP00000021257.1"/>
    <property type="gene ID" value="ENSACOG00000014590.1"/>
</dbReference>
<feature type="transmembrane region" description="Helical" evidence="1">
    <location>
        <begin position="108"/>
        <end position="131"/>
    </location>
</feature>
<evidence type="ECO:0000313" key="2">
    <source>
        <dbReference type="Ensembl" id="ENSACOP00000021257.1"/>
    </source>
</evidence>
<organism evidence="2 3">
    <name type="scientific">Amazona collaria</name>
    <name type="common">yellow-billed parrot</name>
    <dbReference type="NCBI Taxonomy" id="241587"/>
    <lineage>
        <taxon>Eukaryota</taxon>
        <taxon>Metazoa</taxon>
        <taxon>Chordata</taxon>
        <taxon>Craniata</taxon>
        <taxon>Vertebrata</taxon>
        <taxon>Euteleostomi</taxon>
        <taxon>Archelosauria</taxon>
        <taxon>Archosauria</taxon>
        <taxon>Dinosauria</taxon>
        <taxon>Saurischia</taxon>
        <taxon>Theropoda</taxon>
        <taxon>Coelurosauria</taxon>
        <taxon>Aves</taxon>
        <taxon>Neognathae</taxon>
        <taxon>Neoaves</taxon>
        <taxon>Telluraves</taxon>
        <taxon>Australaves</taxon>
        <taxon>Psittaciformes</taxon>
        <taxon>Psittacidae</taxon>
        <taxon>Amazona</taxon>
    </lineage>
</organism>
<accession>A0A8B9GA00</accession>
<keyword evidence="1" id="KW-1133">Transmembrane helix</keyword>
<keyword evidence="1" id="KW-0472">Membrane</keyword>
<dbReference type="PANTHER" id="PTHR31622:SF1">
    <property type="entry name" value="TRANSMEMBRANE PROTEIN 218"/>
    <property type="match status" value="1"/>
</dbReference>
<dbReference type="InterPro" id="IPR026771">
    <property type="entry name" value="Tmem218"/>
</dbReference>
<reference evidence="2" key="2">
    <citation type="submission" date="2025-09" db="UniProtKB">
        <authorList>
            <consortium name="Ensembl"/>
        </authorList>
    </citation>
    <scope>IDENTIFICATION</scope>
</reference>
<keyword evidence="3" id="KW-1185">Reference proteome</keyword>
<dbReference type="Proteomes" id="UP000694522">
    <property type="component" value="Unplaced"/>
</dbReference>
<sequence>MYFPCSLLPPSPSTPWIFSPLSLQPFTVPPLWFCILEPGNPSSGLLQVISGLKHGAISVCREPLVCVVRHRDFSPQFWVTSACLSFPRAPWALNTQSLIVDTFLISRFVLLAVMSLVLLGCLFLLLIYHLMEPVYAKPLPSS</sequence>
<name>A0A8B9GA00_9PSIT</name>